<comment type="similarity">
    <text evidence="2 8">Belongs to the nucleobase:cation symporter-2 (NCS2) (TC 2.A.40) family. Azg-like subfamily.</text>
</comment>
<dbReference type="PANTHER" id="PTHR43337">
    <property type="entry name" value="XANTHINE/URACIL PERMEASE C887.17-RELATED"/>
    <property type="match status" value="1"/>
</dbReference>
<dbReference type="AlphaFoldDB" id="A0A1L3GD84"/>
<name>A0A1L3GD84_SYNAC</name>
<dbReference type="OrthoDB" id="9808458at2"/>
<evidence type="ECO:0000256" key="3">
    <source>
        <dbReference type="ARBA" id="ARBA00022448"/>
    </source>
</evidence>
<keyword evidence="7 8" id="KW-0472">Membrane</keyword>
<proteinExistence type="inferred from homology"/>
<dbReference type="PANTHER" id="PTHR43337:SF1">
    <property type="entry name" value="XANTHINE_URACIL PERMEASE C887.17-RELATED"/>
    <property type="match status" value="1"/>
</dbReference>
<evidence type="ECO:0000256" key="8">
    <source>
        <dbReference type="PIRNR" id="PIRNR005353"/>
    </source>
</evidence>
<keyword evidence="5 8" id="KW-0812">Transmembrane</keyword>
<evidence type="ECO:0000256" key="9">
    <source>
        <dbReference type="SAM" id="Phobius"/>
    </source>
</evidence>
<accession>A0A1L3GD84</accession>
<reference evidence="10 11" key="1">
    <citation type="journal article" date="2017" name="Genome Announc.">
        <title>Complete Genome Sequences of Two Acetylene-Fermenting Pelobacter acetylenicus Strains.</title>
        <authorList>
            <person name="Sutton J.M."/>
            <person name="Baesman S.M."/>
            <person name="Fierst J.L."/>
            <person name="Poret-Peterson A.T."/>
            <person name="Oremland R.S."/>
            <person name="Dunlap D.S."/>
            <person name="Akob D.M."/>
        </authorList>
    </citation>
    <scope>NUCLEOTIDE SEQUENCE [LARGE SCALE GENOMIC DNA]</scope>
    <source>
        <strain evidence="10 11">DSM 3247</strain>
    </source>
</reference>
<dbReference type="GO" id="GO:0005345">
    <property type="term" value="F:purine nucleobase transmembrane transporter activity"/>
    <property type="evidence" value="ECO:0007669"/>
    <property type="project" value="TreeGrafter"/>
</dbReference>
<feature type="transmembrane region" description="Helical" evidence="9">
    <location>
        <begin position="344"/>
        <end position="363"/>
    </location>
</feature>
<dbReference type="Pfam" id="PF00860">
    <property type="entry name" value="Xan_ur_permease"/>
    <property type="match status" value="1"/>
</dbReference>
<keyword evidence="11" id="KW-1185">Reference proteome</keyword>
<gene>
    <name evidence="10" type="ORF">A7E75_01850</name>
</gene>
<feature type="transmembrane region" description="Helical" evidence="9">
    <location>
        <begin position="238"/>
        <end position="262"/>
    </location>
</feature>
<evidence type="ECO:0000256" key="7">
    <source>
        <dbReference type="ARBA" id="ARBA00023136"/>
    </source>
</evidence>
<evidence type="ECO:0000313" key="10">
    <source>
        <dbReference type="EMBL" id="APG23903.1"/>
    </source>
</evidence>
<dbReference type="PIRSF" id="PIRSF005353">
    <property type="entry name" value="PbuG"/>
    <property type="match status" value="1"/>
</dbReference>
<evidence type="ECO:0000313" key="11">
    <source>
        <dbReference type="Proteomes" id="UP000182264"/>
    </source>
</evidence>
<dbReference type="KEGG" id="pace:A6070_10465"/>
<dbReference type="EMBL" id="CP015518">
    <property type="protein sequence ID" value="APG23903.1"/>
    <property type="molecule type" value="Genomic_DNA"/>
</dbReference>
<evidence type="ECO:0000256" key="6">
    <source>
        <dbReference type="ARBA" id="ARBA00022989"/>
    </source>
</evidence>
<feature type="transmembrane region" description="Helical" evidence="9">
    <location>
        <begin position="375"/>
        <end position="399"/>
    </location>
</feature>
<dbReference type="RefSeq" id="WP_072285718.1">
    <property type="nucleotide sequence ID" value="NZ_CP015455.1"/>
</dbReference>
<feature type="transmembrane region" description="Helical" evidence="9">
    <location>
        <begin position="191"/>
        <end position="208"/>
    </location>
</feature>
<dbReference type="STRING" id="29542.A6070_10465"/>
<feature type="transmembrane region" description="Helical" evidence="9">
    <location>
        <begin position="20"/>
        <end position="37"/>
    </location>
</feature>
<sequence>MLERFFHLEAHGSCLRNEILAGITTFLAAAYIIFVHPDMLAATGMDKGALTTITCLVAGLATLLMALWANSPIMMAPGMGLNAFFTYTLVLQRQIPWQTALGIVFLSGIFFLILTWLGFRERILRAIPVCLQQATAVGIGLFIAFIGLQNLGLIVGNPATLIGLGSISRGAMLGLFGVLLAILLEIRRVRGALLISILFVTLLAIFSGETRLPETLIALPPSPAPIAFKLDIAGAINLSFWSAIFTFMFMDLFDSLGTLLAVCREAGMVREDGRIPGLPRMLTADALATVGGAVLGTSTTTAYLESASGVSDGGRTGLTGVVTGLLFLLAAFFSPIVSTVPSCATAPALIMVGIFMMRGVAQIDFYDFEEGAPAFLTILFMPLAYSISTGLAFGFLSYVLIKVLLGKWRQCSPFLYGAAVLSLISLYN</sequence>
<feature type="transmembrane region" description="Helical" evidence="9">
    <location>
        <begin position="316"/>
        <end position="337"/>
    </location>
</feature>
<keyword evidence="6 8" id="KW-1133">Transmembrane helix</keyword>
<feature type="transmembrane region" description="Helical" evidence="9">
    <location>
        <begin position="129"/>
        <end position="148"/>
    </location>
</feature>
<comment type="subcellular location">
    <subcellularLocation>
        <location evidence="1 8">Cell membrane</location>
        <topology evidence="1 8">Multi-pass membrane protein</topology>
    </subcellularLocation>
</comment>
<keyword evidence="4 8" id="KW-1003">Cell membrane</keyword>
<evidence type="ECO:0000256" key="2">
    <source>
        <dbReference type="ARBA" id="ARBA00005697"/>
    </source>
</evidence>
<dbReference type="InterPro" id="IPR026033">
    <property type="entry name" value="Azg-like_bact_archaea"/>
</dbReference>
<evidence type="ECO:0000256" key="4">
    <source>
        <dbReference type="ARBA" id="ARBA00022475"/>
    </source>
</evidence>
<dbReference type="InterPro" id="IPR045018">
    <property type="entry name" value="Azg-like"/>
</dbReference>
<feature type="transmembrane region" description="Helical" evidence="9">
    <location>
        <begin position="160"/>
        <end position="184"/>
    </location>
</feature>
<evidence type="ECO:0000256" key="1">
    <source>
        <dbReference type="ARBA" id="ARBA00004651"/>
    </source>
</evidence>
<dbReference type="GO" id="GO:0005886">
    <property type="term" value="C:plasma membrane"/>
    <property type="evidence" value="ECO:0007669"/>
    <property type="project" value="UniProtKB-SubCell"/>
</dbReference>
<evidence type="ECO:0000256" key="5">
    <source>
        <dbReference type="ARBA" id="ARBA00022692"/>
    </source>
</evidence>
<organism evidence="10 11">
    <name type="scientific">Syntrophotalea acetylenica</name>
    <name type="common">Pelobacter acetylenicus</name>
    <dbReference type="NCBI Taxonomy" id="29542"/>
    <lineage>
        <taxon>Bacteria</taxon>
        <taxon>Pseudomonadati</taxon>
        <taxon>Thermodesulfobacteriota</taxon>
        <taxon>Desulfuromonadia</taxon>
        <taxon>Desulfuromonadales</taxon>
        <taxon>Syntrophotaleaceae</taxon>
        <taxon>Syntrophotalea</taxon>
    </lineage>
</organism>
<dbReference type="Proteomes" id="UP000182264">
    <property type="component" value="Chromosome"/>
</dbReference>
<feature type="transmembrane region" description="Helical" evidence="9">
    <location>
        <begin position="95"/>
        <end position="117"/>
    </location>
</feature>
<protein>
    <submittedName>
        <fullName evidence="10">Guanine permease</fullName>
    </submittedName>
</protein>
<dbReference type="InterPro" id="IPR006043">
    <property type="entry name" value="NCS2"/>
</dbReference>
<feature type="transmembrane region" description="Helical" evidence="9">
    <location>
        <begin position="49"/>
        <end position="69"/>
    </location>
</feature>
<keyword evidence="3 8" id="KW-0813">Transport</keyword>
<feature type="transmembrane region" description="Helical" evidence="9">
    <location>
        <begin position="282"/>
        <end position="304"/>
    </location>
</feature>